<feature type="transmembrane region" description="Helical" evidence="1">
    <location>
        <begin position="20"/>
        <end position="42"/>
    </location>
</feature>
<evidence type="ECO:0000313" key="2">
    <source>
        <dbReference type="EMBL" id="SPC34513.1"/>
    </source>
</evidence>
<keyword evidence="1" id="KW-0472">Membrane</keyword>
<protein>
    <submittedName>
        <fullName evidence="2">Putative prepilin peptidase</fullName>
    </submittedName>
</protein>
<reference evidence="3" key="1">
    <citation type="submission" date="2018-01" db="EMBL/GenBank/DDBJ databases">
        <authorList>
            <person name="Kerou L M."/>
        </authorList>
    </citation>
    <scope>NUCLEOTIDE SEQUENCE [LARGE SCALE GENOMIC DNA]</scope>
    <source>
        <strain evidence="3">SCU2</strain>
    </source>
</reference>
<dbReference type="EMBL" id="LT981265">
    <property type="protein sequence ID" value="SPC34513.1"/>
    <property type="molecule type" value="Genomic_DNA"/>
</dbReference>
<dbReference type="GeneID" id="41595345"/>
<evidence type="ECO:0000313" key="3">
    <source>
        <dbReference type="Proteomes" id="UP000236248"/>
    </source>
</evidence>
<feature type="transmembrane region" description="Helical" evidence="1">
    <location>
        <begin position="117"/>
        <end position="143"/>
    </location>
</feature>
<name>A0A2K5AS92_9ARCH</name>
<organism evidence="2 3">
    <name type="scientific">Candidatus Nitrosocaldus cavascurensis</name>
    <dbReference type="NCBI Taxonomy" id="2058097"/>
    <lineage>
        <taxon>Archaea</taxon>
        <taxon>Nitrososphaerota</taxon>
        <taxon>Nitrososphaeria</taxon>
        <taxon>Candidatus Nitrosocaldales</taxon>
        <taxon>Candidatus Nitrosocaldaceae</taxon>
        <taxon>Candidatus Nitrosocaldus</taxon>
    </lineage>
</organism>
<evidence type="ECO:0000256" key="1">
    <source>
        <dbReference type="SAM" id="Phobius"/>
    </source>
</evidence>
<sequence length="146" mass="16303">MIVISILVPSYGMHYSIHGIPTLVVFTNASILTLANVLHNVLRNVTATLKGKDIFKGFDEPLYKVLAFMMGYVARPKGYLFALEEVRDGKIVLNLAKADSEFVEHNDEIWVTQTLPFIIYIAIGVCVDAVGWDLISYTINLLLSNK</sequence>
<keyword evidence="1" id="KW-0812">Transmembrane</keyword>
<keyword evidence="1" id="KW-1133">Transmembrane helix</keyword>
<gene>
    <name evidence="2" type="ORF">NCAV_1347</name>
</gene>
<accession>A0A2K5AS92</accession>
<dbReference type="KEGG" id="ncv:NCAV_1347"/>
<proteinExistence type="predicted"/>
<dbReference type="RefSeq" id="WP_103286847.1">
    <property type="nucleotide sequence ID" value="NZ_LT981265.1"/>
</dbReference>
<dbReference type="AlphaFoldDB" id="A0A2K5AS92"/>
<dbReference type="Proteomes" id="UP000236248">
    <property type="component" value="Chromosome NCAV"/>
</dbReference>
<keyword evidence="3" id="KW-1185">Reference proteome</keyword>